<evidence type="ECO:0000256" key="2">
    <source>
        <dbReference type="ARBA" id="ARBA00022729"/>
    </source>
</evidence>
<dbReference type="Gene3D" id="3.40.50.2300">
    <property type="match status" value="2"/>
</dbReference>
<keyword evidence="3" id="KW-0472">Membrane</keyword>
<dbReference type="PANTHER" id="PTHR30483">
    <property type="entry name" value="LEUCINE-SPECIFIC-BINDING PROTEIN"/>
    <property type="match status" value="1"/>
</dbReference>
<dbReference type="Pfam" id="PF00069">
    <property type="entry name" value="Pkinase"/>
    <property type="match status" value="1"/>
</dbReference>
<dbReference type="Pfam" id="PF13458">
    <property type="entry name" value="Peripla_BP_6"/>
    <property type="match status" value="1"/>
</dbReference>
<protein>
    <recommendedName>
        <fullName evidence="4">Protein kinase domain-containing protein</fullName>
    </recommendedName>
</protein>
<dbReference type="Gene3D" id="3.30.200.20">
    <property type="entry name" value="Phosphorylase Kinase, domain 1"/>
    <property type="match status" value="1"/>
</dbReference>
<dbReference type="PROSITE" id="PS00108">
    <property type="entry name" value="PROTEIN_KINASE_ST"/>
    <property type="match status" value="1"/>
</dbReference>
<dbReference type="InterPro" id="IPR028081">
    <property type="entry name" value="Leu-bd"/>
</dbReference>
<dbReference type="CDD" id="cd14014">
    <property type="entry name" value="STKc_PknB_like"/>
    <property type="match status" value="1"/>
</dbReference>
<comment type="similarity">
    <text evidence="1">Belongs to the leucine-binding protein family.</text>
</comment>
<dbReference type="InterPro" id="IPR000719">
    <property type="entry name" value="Prot_kinase_dom"/>
</dbReference>
<dbReference type="PANTHER" id="PTHR30483:SF6">
    <property type="entry name" value="PERIPLASMIC BINDING PROTEIN OF ABC TRANSPORTER FOR NATURAL AMINO ACIDS"/>
    <property type="match status" value="1"/>
</dbReference>
<dbReference type="GO" id="GO:0005524">
    <property type="term" value="F:ATP binding"/>
    <property type="evidence" value="ECO:0007669"/>
    <property type="project" value="InterPro"/>
</dbReference>
<evidence type="ECO:0000313" key="5">
    <source>
        <dbReference type="EMBL" id="BBH93772.1"/>
    </source>
</evidence>
<sequence length="905" mass="96977">MDCPHCGAANRPEARFCSTCGRPLPAPAESGSPVSQQVTPGSLTPGVRLQGGRYEIIRPLGEGAALLAVDHRLDGKRVVIRELRPATSDPQPRQEAIRQLKREVARLAHLDHPLIPSVTDHFQEGERYFMVEEYIEGDNLKKLLERRQGPLSEREALLYAIDIIDILEYLELQTPPVVHHDIKPANIVINPNGRAYLVGFKIAQTEALPGRLGIAGTPGYAAPEQSQGHADPRSDLYALAATLHHALTGRDPRNYPPFSYPPVRSLNQQLSPETERILFYALQPDPNQRYQSASAMKSAIEALLFQRFGHAPGSRPARANQPTLATGVIAAQPAASTGLLSPGWPHPAPTGPINGSGGGLLRKSLLGTTGRVAAARLAPPRMLYIVLLLVLSVLVIAGGLLLFLIPRLASRGGPSASLAQGRTITPPPTLKKGLGAYSVVNPDTGQKDYIGISDGSVAFDVARPDGRLKQQAAQRLQQGDISGAVALWQSALDMDSNDAEALIYLEDQRVLASGNPYITLIVATILTGNDSGAVGTGRDNLQGAYIAQKEYNSGYKLGSGVLVRLLIANSGSSSLFATTVAQQIVQAAQADKTIVGVMGWPYSSRVLSALPILSQAQLPMVSPSASSDQLSGKSAYFFRVCPSDQRQGAVGADYAYQRLRARRVALFVDPLDPYSQSLAAAFSQRYTADGGTIAVQERYRVGKPADLPTLLQDALNHHPDLLYFSGYASDVATLLTNLPTTGPQARLQVMGGDALYQLQGYPSSARAGFLRLHFTAFAYPDEWSYLALSQPAFFTVYPQTFNANSRHIGYGYTRPDNDAILSYDATLVLLEASRHALSGSSQTAISGPELRKALAGLNGPQAVQGISGVISFGADGNPDNKAVVVLMVDNAGHIKIESVQGRFLK</sequence>
<accession>A0A455T3G2</accession>
<dbReference type="Pfam" id="PF13240">
    <property type="entry name" value="Zn_Ribbon_1"/>
    <property type="match status" value="1"/>
</dbReference>
<keyword evidence="3" id="KW-1133">Transmembrane helix</keyword>
<dbReference type="InterPro" id="IPR011009">
    <property type="entry name" value="Kinase-like_dom_sf"/>
</dbReference>
<dbReference type="SUPFAM" id="SSF56112">
    <property type="entry name" value="Protein kinase-like (PK-like)"/>
    <property type="match status" value="1"/>
</dbReference>
<evidence type="ECO:0000256" key="1">
    <source>
        <dbReference type="ARBA" id="ARBA00010062"/>
    </source>
</evidence>
<organism evidence="5">
    <name type="scientific">Thermogemmatispora argillosa</name>
    <dbReference type="NCBI Taxonomy" id="2045280"/>
    <lineage>
        <taxon>Bacteria</taxon>
        <taxon>Bacillati</taxon>
        <taxon>Chloroflexota</taxon>
        <taxon>Ktedonobacteria</taxon>
        <taxon>Thermogemmatisporales</taxon>
        <taxon>Thermogemmatisporaceae</taxon>
        <taxon>Thermogemmatispora</taxon>
    </lineage>
</organism>
<feature type="transmembrane region" description="Helical" evidence="3">
    <location>
        <begin position="382"/>
        <end position="405"/>
    </location>
</feature>
<dbReference type="SUPFAM" id="SSF53822">
    <property type="entry name" value="Periplasmic binding protein-like I"/>
    <property type="match status" value="1"/>
</dbReference>
<feature type="domain" description="Protein kinase" evidence="4">
    <location>
        <begin position="54"/>
        <end position="304"/>
    </location>
</feature>
<evidence type="ECO:0000256" key="3">
    <source>
        <dbReference type="SAM" id="Phobius"/>
    </source>
</evidence>
<dbReference type="InterPro" id="IPR008271">
    <property type="entry name" value="Ser/Thr_kinase_AS"/>
</dbReference>
<dbReference type="PROSITE" id="PS50011">
    <property type="entry name" value="PROTEIN_KINASE_DOM"/>
    <property type="match status" value="1"/>
</dbReference>
<name>A0A455T3G2_9CHLR</name>
<dbReference type="GO" id="GO:0004672">
    <property type="term" value="F:protein kinase activity"/>
    <property type="evidence" value="ECO:0007669"/>
    <property type="project" value="InterPro"/>
</dbReference>
<evidence type="ECO:0000259" key="4">
    <source>
        <dbReference type="PROSITE" id="PS50011"/>
    </source>
</evidence>
<dbReference type="Gene3D" id="1.10.510.10">
    <property type="entry name" value="Transferase(Phosphotransferase) domain 1"/>
    <property type="match status" value="1"/>
</dbReference>
<proteinExistence type="inferred from homology"/>
<dbReference type="InterPro" id="IPR051010">
    <property type="entry name" value="BCAA_transport"/>
</dbReference>
<dbReference type="EMBL" id="AP019377">
    <property type="protein sequence ID" value="BBH93772.1"/>
    <property type="molecule type" value="Genomic_DNA"/>
</dbReference>
<keyword evidence="3" id="KW-0812">Transmembrane</keyword>
<reference evidence="5" key="1">
    <citation type="submission" date="2018-12" db="EMBL/GenBank/DDBJ databases">
        <title>Novel natural products biosynthetic potential of the class Ktedonobacteria.</title>
        <authorList>
            <person name="Zheng Y."/>
            <person name="Saitou A."/>
            <person name="Wang C.M."/>
            <person name="Toyoda A."/>
            <person name="Minakuchi Y."/>
            <person name="Sekiguchi Y."/>
            <person name="Ueda K."/>
            <person name="Takano H."/>
            <person name="Sakai Y."/>
            <person name="Yokota A."/>
            <person name="Yabe S."/>
        </authorList>
    </citation>
    <scope>NUCLEOTIDE SEQUENCE</scope>
    <source>
        <strain evidence="5">A3-2</strain>
    </source>
</reference>
<dbReference type="InterPro" id="IPR028082">
    <property type="entry name" value="Peripla_BP_I"/>
</dbReference>
<dbReference type="InterPro" id="IPR026870">
    <property type="entry name" value="Zinc_ribbon_dom"/>
</dbReference>
<gene>
    <name evidence="5" type="ORF">KTA_19710</name>
</gene>
<keyword evidence="2" id="KW-0732">Signal</keyword>
<dbReference type="AlphaFoldDB" id="A0A455T3G2"/>
<dbReference type="SMART" id="SM00220">
    <property type="entry name" value="S_TKc"/>
    <property type="match status" value="1"/>
</dbReference>